<sequence length="108" mass="11938">ENLGFLCDDDIGYFLCLITRRFRPVSPSERIVEPHDLLQSAAAPTTKNGCAFFADQSGSTDDSSSCWPCGLCVMTLSLCNVRSVRHRSGGHYPSVPHALLLVLRCHWI</sequence>
<dbReference type="VEuPathDB" id="FungiDB:PV09_07949"/>
<dbReference type="RefSeq" id="XP_016210288.1">
    <property type="nucleotide sequence ID" value="XM_016361784.1"/>
</dbReference>
<proteinExistence type="predicted"/>
<keyword evidence="2" id="KW-1185">Reference proteome</keyword>
<evidence type="ECO:0000313" key="2">
    <source>
        <dbReference type="Proteomes" id="UP000053259"/>
    </source>
</evidence>
<organism evidence="1 2">
    <name type="scientific">Verruconis gallopava</name>
    <dbReference type="NCBI Taxonomy" id="253628"/>
    <lineage>
        <taxon>Eukaryota</taxon>
        <taxon>Fungi</taxon>
        <taxon>Dikarya</taxon>
        <taxon>Ascomycota</taxon>
        <taxon>Pezizomycotina</taxon>
        <taxon>Dothideomycetes</taxon>
        <taxon>Pleosporomycetidae</taxon>
        <taxon>Venturiales</taxon>
        <taxon>Sympoventuriaceae</taxon>
        <taxon>Verruconis</taxon>
    </lineage>
</organism>
<dbReference type="Proteomes" id="UP000053259">
    <property type="component" value="Unassembled WGS sequence"/>
</dbReference>
<reference evidence="1 2" key="1">
    <citation type="submission" date="2015-01" db="EMBL/GenBank/DDBJ databases">
        <title>The Genome Sequence of Ochroconis gallopava CBS43764.</title>
        <authorList>
            <consortium name="The Broad Institute Genomics Platform"/>
            <person name="Cuomo C."/>
            <person name="de Hoog S."/>
            <person name="Gorbushina A."/>
            <person name="Stielow B."/>
            <person name="Teixiera M."/>
            <person name="Abouelleil A."/>
            <person name="Chapman S.B."/>
            <person name="Priest M."/>
            <person name="Young S.K."/>
            <person name="Wortman J."/>
            <person name="Nusbaum C."/>
            <person name="Birren B."/>
        </authorList>
    </citation>
    <scope>NUCLEOTIDE SEQUENCE [LARGE SCALE GENOMIC DNA]</scope>
    <source>
        <strain evidence="1 2">CBS 43764</strain>
    </source>
</reference>
<feature type="non-terminal residue" evidence="1">
    <location>
        <position position="1"/>
    </location>
</feature>
<dbReference type="AlphaFoldDB" id="A0A0D2AMS2"/>
<gene>
    <name evidence="1" type="ORF">PV09_07949</name>
</gene>
<accession>A0A0D2AMS2</accession>
<protein>
    <submittedName>
        <fullName evidence="1">Uncharacterized protein</fullName>
    </submittedName>
</protein>
<name>A0A0D2AMS2_9PEZI</name>
<dbReference type="HOGENOM" id="CLU_2203420_0_0_1"/>
<dbReference type="EMBL" id="KN847563">
    <property type="protein sequence ID" value="KIW00419.1"/>
    <property type="molecule type" value="Genomic_DNA"/>
</dbReference>
<dbReference type="GeneID" id="27315922"/>
<evidence type="ECO:0000313" key="1">
    <source>
        <dbReference type="EMBL" id="KIW00419.1"/>
    </source>
</evidence>
<dbReference type="InParanoid" id="A0A0D2AMS2"/>